<feature type="compositionally biased region" description="Polar residues" evidence="1">
    <location>
        <begin position="358"/>
        <end position="379"/>
    </location>
</feature>
<dbReference type="Pfam" id="PF25480">
    <property type="entry name" value="DUF7904"/>
    <property type="match status" value="1"/>
</dbReference>
<dbReference type="Gene3D" id="3.40.20.10">
    <property type="entry name" value="Severin"/>
    <property type="match status" value="3"/>
</dbReference>
<dbReference type="EMBL" id="ML975262">
    <property type="protein sequence ID" value="KAF1837411.1"/>
    <property type="molecule type" value="Genomic_DNA"/>
</dbReference>
<feature type="compositionally biased region" description="Low complexity" evidence="1">
    <location>
        <begin position="626"/>
        <end position="637"/>
    </location>
</feature>
<feature type="compositionally biased region" description="Polar residues" evidence="1">
    <location>
        <begin position="322"/>
        <end position="338"/>
    </location>
</feature>
<dbReference type="InterPro" id="IPR025118">
    <property type="entry name" value="DUF4045"/>
</dbReference>
<feature type="compositionally biased region" description="Basic and acidic residues" evidence="1">
    <location>
        <begin position="43"/>
        <end position="55"/>
    </location>
</feature>
<sequence length="1695" mass="182230">MSSEDKEIDPSEFVQRIRRLGDQRDQEDAERVKKLEEELMQGRSERLARRAERARSISPDKPYTPQSPRSQAGTPRLVQEKAATTPVPTMSPPPPDTAAEDPLQRLASSPAPLTLEDMEPKKPATSAAALGRSGTLSWKQRPQSGSIRRPLSVASRSPERASASNTPEPASPEPNPSRSSIAASLGAKDPAFFRQTPDGDRGSAAYRKNQDDSASDAGSLSGKRQLPGMSRESTTEPEVSSPPPESIRSSSPGSRANSARGSAMLNNRFSANTSISGGDAEPLAKGKSPLPVLDSQKFAPPSEHGSSADAADSASTARSLAMSPTQGRMSPERPSSPTKGMGGFVQSAMLKRSDSVSKRWSTATPPGLSRQNSTLSNRGSAAPGYAALSNTERPNLSRDNSVEPSSRPTSSYSSATITRGDNDGTPKDEFVKPALPRHSRSKSVASSFSEKDAPQDDMSPPSPSKRWSPTKSSWLESALSKPESPKMKQPPPAQPGWMAEISRIKQQRGSVDLGKGSPFGETLGSGRTSPIKDIQLKPVGLRRPESPKKEEPAGSRKMEALKEQPPGPTPALAPKPLLAKKEDRKPSEETLPTPDVPGDATKTVEPATKEVPAPPPAKSPTPPPAAKESSAPLAAKPVASRFTKDTGRGVPAAKPETPPKKDFRAGLKSRQPVTDASKKNEVNEFQNVFGKLRKAETKNYVAPDLLKDNITRGKGALNHTGGPKPTVRKDEFKESIIKKKSVIFDKAQEEGSALKRSDSSSKPAPPTPEAIAKQKGLHRADSDPKVVPPPKDKDATPEALARKKSLRANKPAIDDRPVQSAPLFASKEPAMGGKLAGRFSPALAGMLARGPPPLATNKSTSSAEVDMSPTRPAQEEKTVPAPELQHMTKGRARGPKRRAPASKQATTELEKAQEKVPTAAVPLVKSEHVLPSSEPSKTNGKPEERPVTRTPARQSSTEKPSTPAKPARIASGNFGKTSTPEPPKKPESLELDRRVSGSQAIPKVSPRPDAIGSPKTSSPGVPKKPTSLDFERRVSGSHSSSQKSPLPKTVETPKPVSPSASPAASHARLSRPLPTLPTKPAVESPRSTPLREITPNVEISPAKDEPSPDKSNFSSVKSASTLWGRPSTSSSTPPRVKSPIKLPTQADEQAALKDAGLVRSPESEQKELPQRPQSKPQSPVETKPLPPKPKPTGLGFSLGSLGGFVASRSRESSLQPTKNMPVSPPASANRPFSEPSIASPTLPKHDGMFADFFDEAPVTEGQLPENIDTMHVLKSPPLDLGPAGKIRTLRKQIQEVTGDGRLSSVPMQEEHILFQDSMYLCTHVYGDSKGARNTDVYLWAGNGIAEPTLEDVQLFAKNQARQNQGRLLVIRQGQESPNFFEALGGIVITRRGAKPASKEFMLCGRRHLGHLAFDEVDFSLKSLCSAFPYLISTSTGKVYLWKGRGCSAEELSGARLMGMDLAPTGDYTEIDEGSEPQEFLSATFPPSLVPSKGPAIPRSADHWRYKATSDKYRVRLYKVEQTTGQPAGWGQALQVSSSFFAPLLRRPSWNAPAEQRPQTPLTPKTPSHGGSIKTEIKEIMPFCQRDLEPECVYVLDAFFEMYIIVGPLSRTQAHAFSTALLFAQEYGMLAVSEEDRPFMPVTTVVLEGVPRDMKVLFRHWDDKLIPAAGLMSGKLGRGKSLRIVGLEKAIEATRR</sequence>
<feature type="compositionally biased region" description="Basic and acidic residues" evidence="1">
    <location>
        <begin position="982"/>
        <end position="995"/>
    </location>
</feature>
<feature type="compositionally biased region" description="Low complexity" evidence="1">
    <location>
        <begin position="1053"/>
        <end position="1067"/>
    </location>
</feature>
<dbReference type="GO" id="GO:0005546">
    <property type="term" value="F:phosphatidylinositol-4,5-bisphosphate binding"/>
    <property type="evidence" value="ECO:0007669"/>
    <property type="project" value="TreeGrafter"/>
</dbReference>
<dbReference type="InterPro" id="IPR029006">
    <property type="entry name" value="ADF-H/Gelsolin-like_dom_sf"/>
</dbReference>
<dbReference type="Pfam" id="PF13254">
    <property type="entry name" value="DUF4045"/>
    <property type="match status" value="1"/>
</dbReference>
<feature type="compositionally biased region" description="Polar residues" evidence="1">
    <location>
        <begin position="1109"/>
        <end position="1121"/>
    </location>
</feature>
<feature type="region of interest" description="Disordered" evidence="1">
    <location>
        <begin position="1550"/>
        <end position="1570"/>
    </location>
</feature>
<dbReference type="GO" id="GO:0051015">
    <property type="term" value="F:actin filament binding"/>
    <property type="evidence" value="ECO:0007669"/>
    <property type="project" value="InterPro"/>
</dbReference>
<feature type="domain" description="DUF7904" evidence="3">
    <location>
        <begin position="1292"/>
        <end position="1391"/>
    </location>
</feature>
<feature type="compositionally biased region" description="Low complexity" evidence="1">
    <location>
        <begin position="307"/>
        <end position="319"/>
    </location>
</feature>
<dbReference type="GO" id="GO:0005737">
    <property type="term" value="C:cytoplasm"/>
    <property type="evidence" value="ECO:0007669"/>
    <property type="project" value="TreeGrafter"/>
</dbReference>
<feature type="compositionally biased region" description="Polar residues" evidence="1">
    <location>
        <begin position="465"/>
        <end position="475"/>
    </location>
</feature>
<dbReference type="PANTHER" id="PTHR11977">
    <property type="entry name" value="VILLIN"/>
    <property type="match status" value="1"/>
</dbReference>
<feature type="compositionally biased region" description="Low complexity" evidence="1">
    <location>
        <begin position="230"/>
        <end position="239"/>
    </location>
</feature>
<feature type="compositionally biased region" description="Basic residues" evidence="1">
    <location>
        <begin position="888"/>
        <end position="900"/>
    </location>
</feature>
<dbReference type="GO" id="GO:0051014">
    <property type="term" value="P:actin filament severing"/>
    <property type="evidence" value="ECO:0007669"/>
    <property type="project" value="TreeGrafter"/>
</dbReference>
<feature type="compositionally biased region" description="Polar residues" evidence="1">
    <location>
        <begin position="64"/>
        <end position="73"/>
    </location>
</feature>
<feature type="domain" description="DUF4045" evidence="2">
    <location>
        <begin position="9"/>
        <end position="741"/>
    </location>
</feature>
<dbReference type="OrthoDB" id="6375767at2759"/>
<feature type="compositionally biased region" description="Basic and acidic residues" evidence="1">
    <location>
        <begin position="748"/>
        <end position="759"/>
    </location>
</feature>
<feature type="compositionally biased region" description="Basic and acidic residues" evidence="1">
    <location>
        <begin position="542"/>
        <end position="562"/>
    </location>
</feature>
<evidence type="ECO:0000259" key="2">
    <source>
        <dbReference type="Pfam" id="PF13254"/>
    </source>
</evidence>
<feature type="compositionally biased region" description="Pro residues" evidence="1">
    <location>
        <begin position="612"/>
        <end position="625"/>
    </location>
</feature>
<feature type="compositionally biased region" description="Low complexity" evidence="1">
    <location>
        <begin position="246"/>
        <end position="262"/>
    </location>
</feature>
<evidence type="ECO:0000313" key="5">
    <source>
        <dbReference type="Proteomes" id="UP000800040"/>
    </source>
</evidence>
<accession>A0A6A5KQ20</accession>
<feature type="compositionally biased region" description="Polar residues" evidence="1">
    <location>
        <begin position="134"/>
        <end position="146"/>
    </location>
</feature>
<evidence type="ECO:0000259" key="3">
    <source>
        <dbReference type="Pfam" id="PF25480"/>
    </source>
</evidence>
<evidence type="ECO:0000313" key="4">
    <source>
        <dbReference type="EMBL" id="KAF1837411.1"/>
    </source>
</evidence>
<feature type="compositionally biased region" description="Polar residues" evidence="1">
    <location>
        <begin position="388"/>
        <end position="399"/>
    </location>
</feature>
<feature type="compositionally biased region" description="Basic and acidic residues" evidence="1">
    <location>
        <begin position="420"/>
        <end position="431"/>
    </location>
</feature>
<feature type="region of interest" description="Disordered" evidence="1">
    <location>
        <begin position="847"/>
        <end position="1243"/>
    </location>
</feature>
<feature type="compositionally biased region" description="Low complexity" evidence="1">
    <location>
        <begin position="402"/>
        <end position="414"/>
    </location>
</feature>
<dbReference type="InterPro" id="IPR007122">
    <property type="entry name" value="Villin/Gelsolin"/>
</dbReference>
<feature type="region of interest" description="Disordered" evidence="1">
    <location>
        <begin position="748"/>
        <end position="825"/>
    </location>
</feature>
<dbReference type="GO" id="GO:0008154">
    <property type="term" value="P:actin polymerization or depolymerization"/>
    <property type="evidence" value="ECO:0007669"/>
    <property type="project" value="TreeGrafter"/>
</dbReference>
<dbReference type="SUPFAM" id="SSF55753">
    <property type="entry name" value="Actin depolymerizing proteins"/>
    <property type="match status" value="3"/>
</dbReference>
<dbReference type="GO" id="GO:0015629">
    <property type="term" value="C:actin cytoskeleton"/>
    <property type="evidence" value="ECO:0007669"/>
    <property type="project" value="TreeGrafter"/>
</dbReference>
<feature type="region of interest" description="Disordered" evidence="1">
    <location>
        <begin position="1"/>
        <end position="683"/>
    </location>
</feature>
<reference evidence="4" key="1">
    <citation type="submission" date="2020-01" db="EMBL/GenBank/DDBJ databases">
        <authorList>
            <consortium name="DOE Joint Genome Institute"/>
            <person name="Haridas S."/>
            <person name="Albert R."/>
            <person name="Binder M."/>
            <person name="Bloem J."/>
            <person name="Labutti K."/>
            <person name="Salamov A."/>
            <person name="Andreopoulos B."/>
            <person name="Baker S.E."/>
            <person name="Barry K."/>
            <person name="Bills G."/>
            <person name="Bluhm B.H."/>
            <person name="Cannon C."/>
            <person name="Castanera R."/>
            <person name="Culley D.E."/>
            <person name="Daum C."/>
            <person name="Ezra D."/>
            <person name="Gonzalez J.B."/>
            <person name="Henrissat B."/>
            <person name="Kuo A."/>
            <person name="Liang C."/>
            <person name="Lipzen A."/>
            <person name="Lutzoni F."/>
            <person name="Magnuson J."/>
            <person name="Mondo S."/>
            <person name="Nolan M."/>
            <person name="Ohm R."/>
            <person name="Pangilinan J."/>
            <person name="Park H.-J."/>
            <person name="Ramirez L."/>
            <person name="Alfaro M."/>
            <person name="Sun H."/>
            <person name="Tritt A."/>
            <person name="Yoshinaga Y."/>
            <person name="Zwiers L.-H."/>
            <person name="Turgeon B.G."/>
            <person name="Goodwin S.B."/>
            <person name="Spatafora J.W."/>
            <person name="Crous P.W."/>
            <person name="Grigoriev I.V."/>
        </authorList>
    </citation>
    <scope>NUCLEOTIDE SEQUENCE</scope>
    <source>
        <strain evidence="4">P77</strain>
    </source>
</reference>
<feature type="compositionally biased region" description="Polar residues" evidence="1">
    <location>
        <begin position="951"/>
        <end position="960"/>
    </location>
</feature>
<feature type="compositionally biased region" description="Basic and acidic residues" evidence="1">
    <location>
        <begin position="778"/>
        <end position="796"/>
    </location>
</feature>
<organism evidence="4 5">
    <name type="scientific">Decorospora gaudefroyi</name>
    <dbReference type="NCBI Taxonomy" id="184978"/>
    <lineage>
        <taxon>Eukaryota</taxon>
        <taxon>Fungi</taxon>
        <taxon>Dikarya</taxon>
        <taxon>Ascomycota</taxon>
        <taxon>Pezizomycotina</taxon>
        <taxon>Dothideomycetes</taxon>
        <taxon>Pleosporomycetidae</taxon>
        <taxon>Pleosporales</taxon>
        <taxon>Pleosporineae</taxon>
        <taxon>Pleosporaceae</taxon>
        <taxon>Decorospora</taxon>
    </lineage>
</organism>
<protein>
    <submittedName>
        <fullName evidence="4">Uncharacterized protein</fullName>
    </submittedName>
</protein>
<dbReference type="PANTHER" id="PTHR11977:SF133">
    <property type="entry name" value="DUF4045 DOMAIN-CONTAINING PROTEIN"/>
    <property type="match status" value="1"/>
</dbReference>
<feature type="compositionally biased region" description="Polar residues" evidence="1">
    <location>
        <begin position="1171"/>
        <end position="1180"/>
    </location>
</feature>
<feature type="region of interest" description="Disordered" evidence="1">
    <location>
        <begin position="708"/>
        <end position="733"/>
    </location>
</feature>
<feature type="compositionally biased region" description="Polar residues" evidence="1">
    <location>
        <begin position="264"/>
        <end position="276"/>
    </location>
</feature>
<dbReference type="Proteomes" id="UP000800040">
    <property type="component" value="Unassembled WGS sequence"/>
</dbReference>
<evidence type="ECO:0000256" key="1">
    <source>
        <dbReference type="SAM" id="MobiDB-lite"/>
    </source>
</evidence>
<keyword evidence="5" id="KW-1185">Reference proteome</keyword>
<dbReference type="GO" id="GO:0051016">
    <property type="term" value="P:barbed-end actin filament capping"/>
    <property type="evidence" value="ECO:0007669"/>
    <property type="project" value="TreeGrafter"/>
</dbReference>
<gene>
    <name evidence="4" type="ORF">BDW02DRAFT_566070</name>
</gene>
<feature type="compositionally biased region" description="Basic and acidic residues" evidence="1">
    <location>
        <begin position="19"/>
        <end position="37"/>
    </location>
</feature>
<feature type="compositionally biased region" description="Basic and acidic residues" evidence="1">
    <location>
        <begin position="579"/>
        <end position="588"/>
    </location>
</feature>
<dbReference type="InterPro" id="IPR057226">
    <property type="entry name" value="DUF7904"/>
</dbReference>
<proteinExistence type="predicted"/>
<feature type="compositionally biased region" description="Polar residues" evidence="1">
    <location>
        <begin position="1556"/>
        <end position="1565"/>
    </location>
</feature>
<name>A0A6A5KQ20_9PLEO</name>